<gene>
    <name evidence="1" type="ORF">PCOR1329_LOCUS38732</name>
</gene>
<name>A0ABN9TG00_9DINO</name>
<organism evidence="1 2">
    <name type="scientific">Prorocentrum cordatum</name>
    <dbReference type="NCBI Taxonomy" id="2364126"/>
    <lineage>
        <taxon>Eukaryota</taxon>
        <taxon>Sar</taxon>
        <taxon>Alveolata</taxon>
        <taxon>Dinophyceae</taxon>
        <taxon>Prorocentrales</taxon>
        <taxon>Prorocentraceae</taxon>
        <taxon>Prorocentrum</taxon>
    </lineage>
</organism>
<dbReference type="Proteomes" id="UP001189429">
    <property type="component" value="Unassembled WGS sequence"/>
</dbReference>
<evidence type="ECO:0000313" key="1">
    <source>
        <dbReference type="EMBL" id="CAK0844681.1"/>
    </source>
</evidence>
<reference evidence="1" key="1">
    <citation type="submission" date="2023-10" db="EMBL/GenBank/DDBJ databases">
        <authorList>
            <person name="Chen Y."/>
            <person name="Shah S."/>
            <person name="Dougan E. K."/>
            <person name="Thang M."/>
            <person name="Chan C."/>
        </authorList>
    </citation>
    <scope>NUCLEOTIDE SEQUENCE [LARGE SCALE GENOMIC DNA]</scope>
</reference>
<sequence>MVGPPTEGASNFLRESEGVKLKFACGLCPFRSFSTQALLAAHVSKYHLRKTRVVASGTKQFNDVCALFDNDRLLRTPAGNLLKRSATILRETASPAVHRGQNAIDNGIVLVLDEDGPSYQNKAAVGQNLACRRVGHTYYTRGFADILLQESLRHHGRVRPATLRTCARVVEQGSELSSMLPTRVDHWLKLMEDVFNSAHVEMRSAALMEECHRHEEFPHVSMDATIRILRNVTGQADYRSAQAVRDAAPVPDVDAKRCVLTLAGRAGAALGVFLAKDEGADELAGALAARWSAACRSQTVSIASDQPSRALFRAMRCSCFPNLFILSLDPVHLPITYEETHWRKKTVGSRLLRILMAKFTKVDCTLPAHYWGAPFDGTNAPNLRPIEERARAQILDHSLAKSRAQHVIDHANAELPWKTTHEFIEAIAALSALVPEELARRTHVNNVQLERSSGSLAACTSASATAPLLQGGRQRSGARQIGPGRAMHGGKLALGAASAPVRQWQDTGTKIARRERSRELAAVVHPCLFGCPARDEWTHYADCFPLWSTVYSLIGKRPPPKRFDTLALNAQTDTFGGWSASTRMARSDGFFGTKEKHRMAPKELMYSERLERKVQHQVELIHQDALARTVGKLRKEALAATAPAFSANNGTGRPWAQPKTSRGLRLLLDAGALQAW</sequence>
<protein>
    <recommendedName>
        <fullName evidence="3">C2H2-type domain-containing protein</fullName>
    </recommendedName>
</protein>
<proteinExistence type="predicted"/>
<evidence type="ECO:0008006" key="3">
    <source>
        <dbReference type="Google" id="ProtNLM"/>
    </source>
</evidence>
<comment type="caution">
    <text evidence="1">The sequence shown here is derived from an EMBL/GenBank/DDBJ whole genome shotgun (WGS) entry which is preliminary data.</text>
</comment>
<dbReference type="EMBL" id="CAUYUJ010014685">
    <property type="protein sequence ID" value="CAK0844681.1"/>
    <property type="molecule type" value="Genomic_DNA"/>
</dbReference>
<keyword evidence="2" id="KW-1185">Reference proteome</keyword>
<evidence type="ECO:0000313" key="2">
    <source>
        <dbReference type="Proteomes" id="UP001189429"/>
    </source>
</evidence>
<accession>A0ABN9TG00</accession>